<evidence type="ECO:0000313" key="1">
    <source>
        <dbReference type="EMBL" id="KAJ8675094.1"/>
    </source>
</evidence>
<gene>
    <name evidence="1" type="ORF">QAD02_010880</name>
</gene>
<organism evidence="1 2">
    <name type="scientific">Eretmocerus hayati</name>
    <dbReference type="NCBI Taxonomy" id="131215"/>
    <lineage>
        <taxon>Eukaryota</taxon>
        <taxon>Metazoa</taxon>
        <taxon>Ecdysozoa</taxon>
        <taxon>Arthropoda</taxon>
        <taxon>Hexapoda</taxon>
        <taxon>Insecta</taxon>
        <taxon>Pterygota</taxon>
        <taxon>Neoptera</taxon>
        <taxon>Endopterygota</taxon>
        <taxon>Hymenoptera</taxon>
        <taxon>Apocrita</taxon>
        <taxon>Proctotrupomorpha</taxon>
        <taxon>Chalcidoidea</taxon>
        <taxon>Aphelinidae</taxon>
        <taxon>Aphelininae</taxon>
        <taxon>Eretmocerus</taxon>
    </lineage>
</organism>
<accession>A0ACC2NXS1</accession>
<keyword evidence="2" id="KW-1185">Reference proteome</keyword>
<dbReference type="EMBL" id="CM056742">
    <property type="protein sequence ID" value="KAJ8675094.1"/>
    <property type="molecule type" value="Genomic_DNA"/>
</dbReference>
<sequence length="294" mass="33526">MASHSNPQKNEQSDEPSGKSDSLHYGCLSNHYNNVSKIVQTMKMVLNSIGMLWLAFTERVPKVNAVDPANLEILEFQAREMPGLNLHTDENDEIQDLKARLIISENARVEAEAKLNREIQEKKIQEEMISCLATRIEQLGNQSRHPVNRELKYNDEPKPSTSSMADGDSGNQMIPLKGRKIRYARSFESDPQPSCSTKYSESHPPSESGTVREQGERGLRGHAKKPHKKSKFRRRRQPRRERGVFTEEQYAISRADEKLPPGAYWTFTNPKTGEKTNSEMKLQLALMSFAMIQK</sequence>
<evidence type="ECO:0000313" key="2">
    <source>
        <dbReference type="Proteomes" id="UP001239111"/>
    </source>
</evidence>
<comment type="caution">
    <text evidence="1">The sequence shown here is derived from an EMBL/GenBank/DDBJ whole genome shotgun (WGS) entry which is preliminary data.</text>
</comment>
<name>A0ACC2NXS1_9HYME</name>
<reference evidence="1" key="1">
    <citation type="submission" date="2023-04" db="EMBL/GenBank/DDBJ databases">
        <title>A chromosome-level genome assembly of the parasitoid wasp Eretmocerus hayati.</title>
        <authorList>
            <person name="Zhong Y."/>
            <person name="Liu S."/>
            <person name="Liu Y."/>
        </authorList>
    </citation>
    <scope>NUCLEOTIDE SEQUENCE</scope>
    <source>
        <strain evidence="1">ZJU_SS_LIU_2023</strain>
    </source>
</reference>
<protein>
    <submittedName>
        <fullName evidence="1">Uncharacterized protein</fullName>
    </submittedName>
</protein>
<proteinExistence type="predicted"/>
<dbReference type="Proteomes" id="UP001239111">
    <property type="component" value="Chromosome 2"/>
</dbReference>